<dbReference type="EMBL" id="UOFR01000082">
    <property type="protein sequence ID" value="VAX01140.1"/>
    <property type="molecule type" value="Genomic_DNA"/>
</dbReference>
<organism evidence="1">
    <name type="scientific">hydrothermal vent metagenome</name>
    <dbReference type="NCBI Taxonomy" id="652676"/>
    <lineage>
        <taxon>unclassified sequences</taxon>
        <taxon>metagenomes</taxon>
        <taxon>ecological metagenomes</taxon>
    </lineage>
</organism>
<dbReference type="SUPFAM" id="SSF53187">
    <property type="entry name" value="Zn-dependent exopeptidases"/>
    <property type="match status" value="1"/>
</dbReference>
<name>A0A3B1ASD6_9ZZZZ</name>
<gene>
    <name evidence="1" type="ORF">MNBD_GAMMA21-1867</name>
</gene>
<protein>
    <submittedName>
        <fullName evidence="1">Uncharacterized protein</fullName>
    </submittedName>
</protein>
<evidence type="ECO:0000313" key="1">
    <source>
        <dbReference type="EMBL" id="VAX01140.1"/>
    </source>
</evidence>
<accession>A0A3B1ASD6</accession>
<sequence>MSIESLSEQECITAIESGKPFHANVAYAPFICTAIHDDHRVRDEIIDNCALSEDERYFEEDPYTGEFINNMPITVTGCDSRYEYDLNRGPDTAIYEEAWAKVVWKTPLSAEQKH</sequence>
<proteinExistence type="predicted"/>
<reference evidence="1" key="1">
    <citation type="submission" date="2018-06" db="EMBL/GenBank/DDBJ databases">
        <authorList>
            <person name="Zhirakovskaya E."/>
        </authorList>
    </citation>
    <scope>NUCLEOTIDE SEQUENCE</scope>
</reference>
<dbReference type="Gene3D" id="3.40.630.40">
    <property type="entry name" value="Zn-dependent exopeptidases"/>
    <property type="match status" value="1"/>
</dbReference>
<dbReference type="AlphaFoldDB" id="A0A3B1ASD6"/>